<dbReference type="InterPro" id="IPR046357">
    <property type="entry name" value="PPIase_dom_sf"/>
</dbReference>
<dbReference type="GO" id="GO:0043165">
    <property type="term" value="P:Gram-negative-bacterium-type cell outer membrane assembly"/>
    <property type="evidence" value="ECO:0007669"/>
    <property type="project" value="InterPro"/>
</dbReference>
<sequence precursor="true">MNDMFVKRASLLASLCLAAGVAVAQPAPISARAAGAPASSARPVDSIVAVVNDSVITRKELDTRIEEAKHQLTLAKRPIPDADLLQRQVLEQMIVTQVQLQRAKEVGIVVKDADVEQALQRIAADNRLSVDQYKARLAQAGVPWDAFRKEVREQIIMARLRDREVDSQVQVSDSEINSYLAAQRGATATPTETEYRLSEILVKVPDGASADQVSAAQKKAAEALDKAKAGGDFAALAKQYSDASDAANGGDMGFRIPERIPDLYLNQIQKLQPGTVVPQVLRSNNGFHIIKLVESRKQGGDQGMTVPQIHARHILIPVGDGVSEEAARKKLLDLKTKIEAGQLDFAVAARENSKDGSASQGGDLGWISPGETVPAFERAMSELKDGQISDPVRSEYGYHLIQVLGHRESQVSGDQERNLAMQELRGRKADQQYRDWLQQLRDSAYVDYRLSNAQQ</sequence>
<dbReference type="InterPro" id="IPR023034">
    <property type="entry name" value="PPIase_SurA"/>
</dbReference>
<dbReference type="Gene3D" id="1.10.4030.10">
    <property type="entry name" value="Porin chaperone SurA, peptide-binding domain"/>
    <property type="match status" value="1"/>
</dbReference>
<name>A0A5E5A1N7_9BURK</name>
<dbReference type="HAMAP" id="MF_01183">
    <property type="entry name" value="Chaperone_SurA"/>
    <property type="match status" value="1"/>
</dbReference>
<dbReference type="InterPro" id="IPR027304">
    <property type="entry name" value="Trigger_fact/SurA_dom_sf"/>
</dbReference>
<dbReference type="EC" id="5.2.1.8" evidence="7"/>
<feature type="chain" id="PRO_5023427404" description="Chaperone SurA" evidence="7">
    <location>
        <begin position="25"/>
        <end position="455"/>
    </location>
</feature>
<dbReference type="RefSeq" id="WP_150625590.1">
    <property type="nucleotide sequence ID" value="NZ_CABPSQ010000003.1"/>
</dbReference>
<dbReference type="InterPro" id="IPR050280">
    <property type="entry name" value="OMP_Chaperone_SurA"/>
</dbReference>
<evidence type="ECO:0000256" key="4">
    <source>
        <dbReference type="ARBA" id="ARBA00023110"/>
    </source>
</evidence>
<dbReference type="InterPro" id="IPR023058">
    <property type="entry name" value="PPIase_PpiC_CS"/>
</dbReference>
<keyword evidence="2 7" id="KW-0677">Repeat</keyword>
<protein>
    <recommendedName>
        <fullName evidence="7">Chaperone SurA</fullName>
    </recommendedName>
    <alternativeName>
        <fullName evidence="7">Peptidyl-prolyl cis-trans isomerase SurA</fullName>
        <shortName evidence="7">PPIase SurA</shortName>
        <ecNumber evidence="7">5.2.1.8</ecNumber>
    </alternativeName>
    <alternativeName>
        <fullName evidence="7">Rotamase SurA</fullName>
    </alternativeName>
</protein>
<dbReference type="PANTHER" id="PTHR47637">
    <property type="entry name" value="CHAPERONE SURA"/>
    <property type="match status" value="1"/>
</dbReference>
<dbReference type="GO" id="GO:0003755">
    <property type="term" value="F:peptidyl-prolyl cis-trans isomerase activity"/>
    <property type="evidence" value="ECO:0007669"/>
    <property type="project" value="UniProtKB-UniRule"/>
</dbReference>
<dbReference type="GO" id="GO:0006457">
    <property type="term" value="P:protein folding"/>
    <property type="evidence" value="ECO:0007669"/>
    <property type="project" value="UniProtKB-UniRule"/>
</dbReference>
<evidence type="ECO:0000256" key="2">
    <source>
        <dbReference type="ARBA" id="ARBA00022737"/>
    </source>
</evidence>
<dbReference type="PROSITE" id="PS01096">
    <property type="entry name" value="PPIC_PPIASE_1"/>
    <property type="match status" value="1"/>
</dbReference>
<dbReference type="Gene3D" id="3.10.50.40">
    <property type="match status" value="2"/>
</dbReference>
<dbReference type="InterPro" id="IPR000297">
    <property type="entry name" value="PPIase_PpiC"/>
</dbReference>
<dbReference type="Pfam" id="PF09312">
    <property type="entry name" value="SurA_N"/>
    <property type="match status" value="1"/>
</dbReference>
<comment type="domain">
    <text evidence="7">The PPIase activity resides only in the second parvulin domain. The N-terminal region and the C-terminal tail are necessary and sufficient for the chaperone activity of SurA. The PPIase activity is dispensable for SurA to function as a chaperone. The N-terminal region and the C-terminal tail are also required for porin recognition.</text>
</comment>
<dbReference type="GO" id="GO:0042277">
    <property type="term" value="F:peptide binding"/>
    <property type="evidence" value="ECO:0007669"/>
    <property type="project" value="InterPro"/>
</dbReference>
<accession>A0A5E5A1N7</accession>
<comment type="function">
    <text evidence="7">Chaperone involved in the correct folding and assembly of outer membrane proteins. Recognizes specific patterns of aromatic residues and the orientation of their side chains, which are found more frequently in integral outer membrane proteins. May act in both early periplasmic and late outer membrane-associated steps of protein maturation.</text>
</comment>
<evidence type="ECO:0000256" key="7">
    <source>
        <dbReference type="HAMAP-Rule" id="MF_01183"/>
    </source>
</evidence>
<comment type="subcellular location">
    <subcellularLocation>
        <location evidence="7">Periplasm</location>
    </subcellularLocation>
    <text evidence="7">Is capable of associating with the outer membrane.</text>
</comment>
<dbReference type="PANTHER" id="PTHR47637:SF1">
    <property type="entry name" value="CHAPERONE SURA"/>
    <property type="match status" value="1"/>
</dbReference>
<dbReference type="SUPFAM" id="SSF109998">
    <property type="entry name" value="Triger factor/SurA peptide-binding domain-like"/>
    <property type="match status" value="1"/>
</dbReference>
<keyword evidence="5 7" id="KW-0143">Chaperone</keyword>
<feature type="domain" description="PpiC" evidence="8">
    <location>
        <begin position="192"/>
        <end position="294"/>
    </location>
</feature>
<dbReference type="OrthoDB" id="14196at2"/>
<reference evidence="9 10" key="1">
    <citation type="submission" date="2019-08" db="EMBL/GenBank/DDBJ databases">
        <authorList>
            <person name="Peeters C."/>
        </authorList>
    </citation>
    <scope>NUCLEOTIDE SEQUENCE [LARGE SCALE GENOMIC DNA]</scope>
    <source>
        <strain evidence="9 10">LMG 31118</strain>
    </source>
</reference>
<dbReference type="GO" id="GO:0050821">
    <property type="term" value="P:protein stabilization"/>
    <property type="evidence" value="ECO:0007669"/>
    <property type="project" value="InterPro"/>
</dbReference>
<evidence type="ECO:0000256" key="1">
    <source>
        <dbReference type="ARBA" id="ARBA00022729"/>
    </source>
</evidence>
<evidence type="ECO:0000256" key="3">
    <source>
        <dbReference type="ARBA" id="ARBA00022764"/>
    </source>
</evidence>
<dbReference type="GO" id="GO:0051082">
    <property type="term" value="F:unfolded protein binding"/>
    <property type="evidence" value="ECO:0007669"/>
    <property type="project" value="UniProtKB-UniRule"/>
</dbReference>
<evidence type="ECO:0000259" key="8">
    <source>
        <dbReference type="PROSITE" id="PS50198"/>
    </source>
</evidence>
<dbReference type="SUPFAM" id="SSF54534">
    <property type="entry name" value="FKBP-like"/>
    <property type="match status" value="2"/>
</dbReference>
<organism evidence="9 10">
    <name type="scientific">Pandoraea captiosa</name>
    <dbReference type="NCBI Taxonomy" id="2508302"/>
    <lineage>
        <taxon>Bacteria</taxon>
        <taxon>Pseudomonadati</taxon>
        <taxon>Pseudomonadota</taxon>
        <taxon>Betaproteobacteria</taxon>
        <taxon>Burkholderiales</taxon>
        <taxon>Burkholderiaceae</taxon>
        <taxon>Pandoraea</taxon>
    </lineage>
</organism>
<evidence type="ECO:0000313" key="9">
    <source>
        <dbReference type="EMBL" id="VVE67491.1"/>
    </source>
</evidence>
<comment type="catalytic activity">
    <reaction evidence="7">
        <text>[protein]-peptidylproline (omega=180) = [protein]-peptidylproline (omega=0)</text>
        <dbReference type="Rhea" id="RHEA:16237"/>
        <dbReference type="Rhea" id="RHEA-COMP:10747"/>
        <dbReference type="Rhea" id="RHEA-COMP:10748"/>
        <dbReference type="ChEBI" id="CHEBI:83833"/>
        <dbReference type="ChEBI" id="CHEBI:83834"/>
        <dbReference type="EC" id="5.2.1.8"/>
    </reaction>
</comment>
<keyword evidence="6 7" id="KW-0413">Isomerase</keyword>
<keyword evidence="3 7" id="KW-0574">Periplasm</keyword>
<evidence type="ECO:0000256" key="5">
    <source>
        <dbReference type="ARBA" id="ARBA00023186"/>
    </source>
</evidence>
<dbReference type="Proteomes" id="UP000414136">
    <property type="component" value="Unassembled WGS sequence"/>
</dbReference>
<dbReference type="EMBL" id="CABPSQ010000003">
    <property type="protein sequence ID" value="VVE67491.1"/>
    <property type="molecule type" value="Genomic_DNA"/>
</dbReference>
<dbReference type="GO" id="GO:0030288">
    <property type="term" value="C:outer membrane-bounded periplasmic space"/>
    <property type="evidence" value="ECO:0007669"/>
    <property type="project" value="InterPro"/>
</dbReference>
<dbReference type="InterPro" id="IPR015391">
    <property type="entry name" value="SurA_N"/>
</dbReference>
<keyword evidence="4 7" id="KW-0697">Rotamase</keyword>
<dbReference type="PROSITE" id="PS50198">
    <property type="entry name" value="PPIC_PPIASE_2"/>
    <property type="match status" value="2"/>
</dbReference>
<gene>
    <name evidence="7" type="primary">surA</name>
    <name evidence="9" type="ORF">PCA31118_02612</name>
</gene>
<dbReference type="Pfam" id="PF00639">
    <property type="entry name" value="Rotamase"/>
    <property type="match status" value="2"/>
</dbReference>
<feature type="domain" description="PpiC" evidence="8">
    <location>
        <begin position="306"/>
        <end position="405"/>
    </location>
</feature>
<evidence type="ECO:0000256" key="6">
    <source>
        <dbReference type="ARBA" id="ARBA00023235"/>
    </source>
</evidence>
<keyword evidence="1 7" id="KW-0732">Signal</keyword>
<feature type="signal peptide" evidence="7">
    <location>
        <begin position="1"/>
        <end position="24"/>
    </location>
</feature>
<dbReference type="AlphaFoldDB" id="A0A5E5A1N7"/>
<proteinExistence type="inferred from homology"/>
<keyword evidence="10" id="KW-1185">Reference proteome</keyword>
<evidence type="ECO:0000313" key="10">
    <source>
        <dbReference type="Proteomes" id="UP000414136"/>
    </source>
</evidence>